<evidence type="ECO:0000259" key="8">
    <source>
        <dbReference type="Pfam" id="PF00884"/>
    </source>
</evidence>
<keyword evidence="5 7" id="KW-1133">Transmembrane helix</keyword>
<protein>
    <recommendedName>
        <fullName evidence="8">Sulfatase N-terminal domain-containing protein</fullName>
    </recommendedName>
</protein>
<dbReference type="Pfam" id="PF00884">
    <property type="entry name" value="Sulfatase"/>
    <property type="match status" value="1"/>
</dbReference>
<dbReference type="AlphaFoldDB" id="A0A917CDY0"/>
<dbReference type="RefSeq" id="WP_189026818.1">
    <property type="nucleotide sequence ID" value="NZ_BMKR01000013.1"/>
</dbReference>
<comment type="subcellular location">
    <subcellularLocation>
        <location evidence="1">Cell membrane</location>
        <topology evidence="1">Multi-pass membrane protein</topology>
    </subcellularLocation>
</comment>
<dbReference type="GO" id="GO:0005886">
    <property type="term" value="C:plasma membrane"/>
    <property type="evidence" value="ECO:0007669"/>
    <property type="project" value="UniProtKB-SubCell"/>
</dbReference>
<accession>A0A917CDY0</accession>
<dbReference type="CDD" id="cd16015">
    <property type="entry name" value="LTA_synthase"/>
    <property type="match status" value="1"/>
</dbReference>
<evidence type="ECO:0000256" key="7">
    <source>
        <dbReference type="SAM" id="Phobius"/>
    </source>
</evidence>
<evidence type="ECO:0000256" key="2">
    <source>
        <dbReference type="ARBA" id="ARBA00004936"/>
    </source>
</evidence>
<evidence type="ECO:0000256" key="3">
    <source>
        <dbReference type="ARBA" id="ARBA00022475"/>
    </source>
</evidence>
<evidence type="ECO:0000256" key="5">
    <source>
        <dbReference type="ARBA" id="ARBA00022989"/>
    </source>
</evidence>
<organism evidence="9 10">
    <name type="scientific">Paenibacillus albidus</name>
    <dbReference type="NCBI Taxonomy" id="2041023"/>
    <lineage>
        <taxon>Bacteria</taxon>
        <taxon>Bacillati</taxon>
        <taxon>Bacillota</taxon>
        <taxon>Bacilli</taxon>
        <taxon>Bacillales</taxon>
        <taxon>Paenibacillaceae</taxon>
        <taxon>Paenibacillus</taxon>
    </lineage>
</organism>
<evidence type="ECO:0000256" key="6">
    <source>
        <dbReference type="ARBA" id="ARBA00023136"/>
    </source>
</evidence>
<reference evidence="9" key="2">
    <citation type="submission" date="2020-09" db="EMBL/GenBank/DDBJ databases">
        <authorList>
            <person name="Sun Q."/>
            <person name="Zhou Y."/>
        </authorList>
    </citation>
    <scope>NUCLEOTIDE SEQUENCE</scope>
    <source>
        <strain evidence="9">CGMCC 1.16134</strain>
    </source>
</reference>
<sequence length="452" mass="51544">MNRDRMALYLRKAGIILAAVLGSLALFLWHNYKSMDIKPLLKQYNFWGSRVCFGKGYGTHLIVVQLESFQNFLIHTSIQGQPLTPVINKLSAESLYFPHIFQQIGRGNTSDAEFISNTSIYPVGAVAMSKKYGDREFPSLARLMRQRGYVANTFHVNDVSFWDRNQMYPALGFDTFYDRRYFPHMKFSRFGASDEDLYRVGINKLKTLDKRQKNFYAQFVTASSHSPFTIPKNSKRLKLNETLKGGPLREYLTAVNYADYALGTFIDKLKETGLWDKSVLVVYGDHFGLNKKKFDAKKLSEALGIPYHKQISTFNVPLMIHLPGQLHGKIIKQTGGQVDILPTVANIMGIDLKAEAFTAFGQDLLNVDHNVVGMRYYLPTGSFFNNEVLFIPGEKGFADGTATSIRTLQRVEDIAPYKSDYDDIIQRMKSSDRYVKQLPIRRKEIEGPDIDE</sequence>
<feature type="transmembrane region" description="Helical" evidence="7">
    <location>
        <begin position="12"/>
        <end position="32"/>
    </location>
</feature>
<dbReference type="Gene3D" id="3.30.1120.170">
    <property type="match status" value="1"/>
</dbReference>
<reference evidence="9" key="1">
    <citation type="journal article" date="2014" name="Int. J. Syst. Evol. Microbiol.">
        <title>Complete genome sequence of Corynebacterium casei LMG S-19264T (=DSM 44701T), isolated from a smear-ripened cheese.</title>
        <authorList>
            <consortium name="US DOE Joint Genome Institute (JGI-PGF)"/>
            <person name="Walter F."/>
            <person name="Albersmeier A."/>
            <person name="Kalinowski J."/>
            <person name="Ruckert C."/>
        </authorList>
    </citation>
    <scope>NUCLEOTIDE SEQUENCE</scope>
    <source>
        <strain evidence="9">CGMCC 1.16134</strain>
    </source>
</reference>
<dbReference type="EMBL" id="BMKR01000013">
    <property type="protein sequence ID" value="GGF85611.1"/>
    <property type="molecule type" value="Genomic_DNA"/>
</dbReference>
<comment type="caution">
    <text evidence="9">The sequence shown here is derived from an EMBL/GenBank/DDBJ whole genome shotgun (WGS) entry which is preliminary data.</text>
</comment>
<keyword evidence="4 7" id="KW-0812">Transmembrane</keyword>
<dbReference type="InterPro" id="IPR050448">
    <property type="entry name" value="OpgB/LTA_synthase_biosynth"/>
</dbReference>
<dbReference type="InterPro" id="IPR017850">
    <property type="entry name" value="Alkaline_phosphatase_core_sf"/>
</dbReference>
<dbReference type="InterPro" id="IPR000917">
    <property type="entry name" value="Sulfatase_N"/>
</dbReference>
<feature type="domain" description="Sulfatase N-terminal" evidence="8">
    <location>
        <begin position="60"/>
        <end position="350"/>
    </location>
</feature>
<keyword evidence="3" id="KW-1003">Cell membrane</keyword>
<comment type="pathway">
    <text evidence="2">Cell wall biogenesis; lipoteichoic acid biosynthesis.</text>
</comment>
<dbReference type="SUPFAM" id="SSF53649">
    <property type="entry name" value="Alkaline phosphatase-like"/>
    <property type="match status" value="1"/>
</dbReference>
<keyword evidence="6 7" id="KW-0472">Membrane</keyword>
<proteinExistence type="predicted"/>
<dbReference type="Gene3D" id="3.40.720.10">
    <property type="entry name" value="Alkaline Phosphatase, subunit A"/>
    <property type="match status" value="1"/>
</dbReference>
<gene>
    <name evidence="9" type="ORF">GCM10010912_33650</name>
</gene>
<keyword evidence="10" id="KW-1185">Reference proteome</keyword>
<evidence type="ECO:0000313" key="10">
    <source>
        <dbReference type="Proteomes" id="UP000637643"/>
    </source>
</evidence>
<name>A0A917CDY0_9BACL</name>
<evidence type="ECO:0000256" key="4">
    <source>
        <dbReference type="ARBA" id="ARBA00022692"/>
    </source>
</evidence>
<dbReference type="PANTHER" id="PTHR47371">
    <property type="entry name" value="LIPOTEICHOIC ACID SYNTHASE"/>
    <property type="match status" value="1"/>
</dbReference>
<evidence type="ECO:0000256" key="1">
    <source>
        <dbReference type="ARBA" id="ARBA00004651"/>
    </source>
</evidence>
<dbReference type="Proteomes" id="UP000637643">
    <property type="component" value="Unassembled WGS sequence"/>
</dbReference>
<evidence type="ECO:0000313" key="9">
    <source>
        <dbReference type="EMBL" id="GGF85611.1"/>
    </source>
</evidence>
<dbReference type="PANTHER" id="PTHR47371:SF3">
    <property type="entry name" value="PHOSPHOGLYCEROL TRANSFERASE I"/>
    <property type="match status" value="1"/>
</dbReference>